<dbReference type="Proteomes" id="UP001154114">
    <property type="component" value="Chromosome 17"/>
</dbReference>
<dbReference type="AlphaFoldDB" id="A0A9N8KYD7"/>
<dbReference type="EMBL" id="LR824020">
    <property type="protein sequence ID" value="CAD0202716.1"/>
    <property type="molecule type" value="Genomic_DNA"/>
</dbReference>
<gene>
    <name evidence="1" type="ORF">CINC_LOCUS4375</name>
</gene>
<evidence type="ECO:0000313" key="2">
    <source>
        <dbReference type="Proteomes" id="UP001154114"/>
    </source>
</evidence>
<organism evidence="1 2">
    <name type="scientific">Chrysodeixis includens</name>
    <name type="common">Soybean looper</name>
    <name type="synonym">Pseudoplusia includens</name>
    <dbReference type="NCBI Taxonomy" id="689277"/>
    <lineage>
        <taxon>Eukaryota</taxon>
        <taxon>Metazoa</taxon>
        <taxon>Ecdysozoa</taxon>
        <taxon>Arthropoda</taxon>
        <taxon>Hexapoda</taxon>
        <taxon>Insecta</taxon>
        <taxon>Pterygota</taxon>
        <taxon>Neoptera</taxon>
        <taxon>Endopterygota</taxon>
        <taxon>Lepidoptera</taxon>
        <taxon>Glossata</taxon>
        <taxon>Ditrysia</taxon>
        <taxon>Noctuoidea</taxon>
        <taxon>Noctuidae</taxon>
        <taxon>Plusiinae</taxon>
        <taxon>Chrysodeixis</taxon>
    </lineage>
</organism>
<protein>
    <submittedName>
        <fullName evidence="1">Uncharacterized protein</fullName>
    </submittedName>
</protein>
<reference evidence="1" key="1">
    <citation type="submission" date="2021-12" db="EMBL/GenBank/DDBJ databases">
        <authorList>
            <person name="King R."/>
        </authorList>
    </citation>
    <scope>NUCLEOTIDE SEQUENCE</scope>
</reference>
<sequence length="128" mass="14363">MCLHLLETPTLASFERSSCQRPTSTPRHATPALAACRTPSVRRWRCRRGVSSTFFVNNNGDDARVGISAVTRYADGRRAQARARRRRAPAPSCCCVWRWRPEISSAPSWTFAAPDYSTPRCITPRSLP</sequence>
<accession>A0A9N8KYD7</accession>
<keyword evidence="2" id="KW-1185">Reference proteome</keyword>
<evidence type="ECO:0000313" key="1">
    <source>
        <dbReference type="EMBL" id="CAD0202716.1"/>
    </source>
</evidence>
<name>A0A9N8KYD7_CHRIL</name>
<proteinExistence type="predicted"/>